<sequence length="101" mass="10243">MLGAQAAYASIALDAADAGAGPAPTPARQRPNASNSALSSRFFINAVLPGVPIGVREEASGDTTAGRVAFPSLGKFPNSFGASVAPERRPYKTQKGQGGKE</sequence>
<evidence type="ECO:0000256" key="1">
    <source>
        <dbReference type="SAM" id="MobiDB-lite"/>
    </source>
</evidence>
<evidence type="ECO:0000313" key="2">
    <source>
        <dbReference type="EMBL" id="GIH65796.1"/>
    </source>
</evidence>
<keyword evidence="3" id="KW-1185">Reference proteome</keyword>
<proteinExistence type="predicted"/>
<dbReference type="Proteomes" id="UP000660454">
    <property type="component" value="Unassembled WGS sequence"/>
</dbReference>
<evidence type="ECO:0000313" key="3">
    <source>
        <dbReference type="Proteomes" id="UP000660454"/>
    </source>
</evidence>
<gene>
    <name evidence="2" type="ORF">Msi02_66130</name>
</gene>
<feature type="region of interest" description="Disordered" evidence="1">
    <location>
        <begin position="60"/>
        <end position="101"/>
    </location>
</feature>
<reference evidence="2 3" key="1">
    <citation type="submission" date="2021-01" db="EMBL/GenBank/DDBJ databases">
        <title>Whole genome shotgun sequence of Microbispora siamensis NBRC 104113.</title>
        <authorList>
            <person name="Komaki H."/>
            <person name="Tamura T."/>
        </authorList>
    </citation>
    <scope>NUCLEOTIDE SEQUENCE [LARGE SCALE GENOMIC DNA]</scope>
    <source>
        <strain evidence="2 3">NBRC 104113</strain>
    </source>
</reference>
<protein>
    <submittedName>
        <fullName evidence="2">Uncharacterized protein</fullName>
    </submittedName>
</protein>
<comment type="caution">
    <text evidence="2">The sequence shown here is derived from an EMBL/GenBank/DDBJ whole genome shotgun (WGS) entry which is preliminary data.</text>
</comment>
<dbReference type="EMBL" id="BOOF01000044">
    <property type="protein sequence ID" value="GIH65796.1"/>
    <property type="molecule type" value="Genomic_DNA"/>
</dbReference>
<organism evidence="2 3">
    <name type="scientific">Microbispora siamensis</name>
    <dbReference type="NCBI Taxonomy" id="564413"/>
    <lineage>
        <taxon>Bacteria</taxon>
        <taxon>Bacillati</taxon>
        <taxon>Actinomycetota</taxon>
        <taxon>Actinomycetes</taxon>
        <taxon>Streptosporangiales</taxon>
        <taxon>Streptosporangiaceae</taxon>
        <taxon>Microbispora</taxon>
    </lineage>
</organism>
<accession>A0ABQ4GWK6</accession>
<name>A0ABQ4GWK6_9ACTN</name>